<evidence type="ECO:0000256" key="2">
    <source>
        <dbReference type="ARBA" id="ARBA00022833"/>
    </source>
</evidence>
<dbReference type="GO" id="GO:0046872">
    <property type="term" value="F:metal ion binding"/>
    <property type="evidence" value="ECO:0007669"/>
    <property type="project" value="UniProtKB-KW"/>
</dbReference>
<evidence type="ECO:0000313" key="6">
    <source>
        <dbReference type="Ensembl" id="ENSSLDP00000005294.1"/>
    </source>
</evidence>
<evidence type="ECO:0000256" key="1">
    <source>
        <dbReference type="ARBA" id="ARBA00022723"/>
    </source>
</evidence>
<dbReference type="GeneTree" id="ENSGT00940000158780"/>
<proteinExistence type="predicted"/>
<dbReference type="Ensembl" id="ENSSLDT00000005466.1">
    <property type="protein sequence ID" value="ENSSLDP00000005294.1"/>
    <property type="gene ID" value="ENSSLDG00000004208.1"/>
</dbReference>
<dbReference type="PROSITE" id="PS50023">
    <property type="entry name" value="LIM_DOMAIN_2"/>
    <property type="match status" value="1"/>
</dbReference>
<evidence type="ECO:0000256" key="3">
    <source>
        <dbReference type="ARBA" id="ARBA00023038"/>
    </source>
</evidence>
<keyword evidence="2 4" id="KW-0862">Zinc</keyword>
<accession>A0A3B4WL03</accession>
<dbReference type="Proteomes" id="UP000261360">
    <property type="component" value="Unplaced"/>
</dbReference>
<reference evidence="6" key="1">
    <citation type="submission" date="2025-08" db="UniProtKB">
        <authorList>
            <consortium name="Ensembl"/>
        </authorList>
    </citation>
    <scope>IDENTIFICATION</scope>
</reference>
<keyword evidence="3 4" id="KW-0440">LIM domain</keyword>
<sequence length="139" mass="15764">SPLSPLPSTPLDTRTSVVRKDFPSGLGGSDICHFCTKRVYVMERLSAEGYFFHRECFRCDVCNCTLRLGGHTFDSHEAKFYCKMHYAQRQSSNHLGRFRRRVVRNSVVTYKQQNQSNAPVQRFSGWEAGLTSGGSGILH</sequence>
<feature type="domain" description="LIM zinc-binding" evidence="5">
    <location>
        <begin position="30"/>
        <end position="92"/>
    </location>
</feature>
<organism evidence="6 7">
    <name type="scientific">Seriola lalandi dorsalis</name>
    <dbReference type="NCBI Taxonomy" id="1841481"/>
    <lineage>
        <taxon>Eukaryota</taxon>
        <taxon>Metazoa</taxon>
        <taxon>Chordata</taxon>
        <taxon>Craniata</taxon>
        <taxon>Vertebrata</taxon>
        <taxon>Euteleostomi</taxon>
        <taxon>Actinopterygii</taxon>
        <taxon>Neopterygii</taxon>
        <taxon>Teleostei</taxon>
        <taxon>Neoteleostei</taxon>
        <taxon>Acanthomorphata</taxon>
        <taxon>Carangaria</taxon>
        <taxon>Carangiformes</taxon>
        <taxon>Carangidae</taxon>
        <taxon>Seriola</taxon>
    </lineage>
</organism>
<keyword evidence="7" id="KW-1185">Reference proteome</keyword>
<protein>
    <recommendedName>
        <fullName evidence="5">LIM zinc-binding domain-containing protein</fullName>
    </recommendedName>
</protein>
<dbReference type="InterPro" id="IPR001781">
    <property type="entry name" value="Znf_LIM"/>
</dbReference>
<dbReference type="AlphaFoldDB" id="A0A3B4WL03"/>
<dbReference type="Gene3D" id="2.10.110.10">
    <property type="entry name" value="Cysteine Rich Protein"/>
    <property type="match status" value="1"/>
</dbReference>
<dbReference type="Pfam" id="PF00412">
    <property type="entry name" value="LIM"/>
    <property type="match status" value="1"/>
</dbReference>
<dbReference type="PROSITE" id="PS00478">
    <property type="entry name" value="LIM_DOMAIN_1"/>
    <property type="match status" value="1"/>
</dbReference>
<dbReference type="PANTHER" id="PTHR24206">
    <property type="entry name" value="OS06G0237300 PROTEIN"/>
    <property type="match status" value="1"/>
</dbReference>
<reference evidence="6" key="2">
    <citation type="submission" date="2025-09" db="UniProtKB">
        <authorList>
            <consortium name="Ensembl"/>
        </authorList>
    </citation>
    <scope>IDENTIFICATION</scope>
</reference>
<keyword evidence="1 4" id="KW-0479">Metal-binding</keyword>
<name>A0A3B4WL03_SERLL</name>
<evidence type="ECO:0000256" key="4">
    <source>
        <dbReference type="PROSITE-ProRule" id="PRU00125"/>
    </source>
</evidence>
<dbReference type="SMART" id="SM00132">
    <property type="entry name" value="LIM"/>
    <property type="match status" value="1"/>
</dbReference>
<dbReference type="SUPFAM" id="SSF57716">
    <property type="entry name" value="Glucocorticoid receptor-like (DNA-binding domain)"/>
    <property type="match status" value="2"/>
</dbReference>
<evidence type="ECO:0000259" key="5">
    <source>
        <dbReference type="PROSITE" id="PS50023"/>
    </source>
</evidence>
<evidence type="ECO:0000313" key="7">
    <source>
        <dbReference type="Proteomes" id="UP000261360"/>
    </source>
</evidence>